<dbReference type="Proteomes" id="UP000185478">
    <property type="component" value="Chromosome"/>
</dbReference>
<keyword evidence="7" id="KW-1185">Reference proteome</keyword>
<evidence type="ECO:0000313" key="7">
    <source>
        <dbReference type="Proteomes" id="UP000185478"/>
    </source>
</evidence>
<dbReference type="InterPro" id="IPR014757">
    <property type="entry name" value="Tscrpt_reg_IclR_C"/>
</dbReference>
<accession>A0A1L7CFM8</accession>
<dbReference type="Gene3D" id="1.10.10.10">
    <property type="entry name" value="Winged helix-like DNA-binding domain superfamily/Winged helix DNA-binding domain"/>
    <property type="match status" value="1"/>
</dbReference>
<evidence type="ECO:0000256" key="1">
    <source>
        <dbReference type="ARBA" id="ARBA00023015"/>
    </source>
</evidence>
<dbReference type="Pfam" id="PF09339">
    <property type="entry name" value="HTH_IclR"/>
    <property type="match status" value="1"/>
</dbReference>
<dbReference type="GO" id="GO:0003677">
    <property type="term" value="F:DNA binding"/>
    <property type="evidence" value="ECO:0007669"/>
    <property type="project" value="UniProtKB-KW"/>
</dbReference>
<dbReference type="KEGG" id="caqu:CAQU_05650"/>
<reference evidence="6 7" key="1">
    <citation type="submission" date="2014-08" db="EMBL/GenBank/DDBJ databases">
        <title>Complete genome sequence of Corynebacterium aquilae S-613T(T) (=DSM 44791(T)), isolated from the choana of a healthy golden eagle.</title>
        <authorList>
            <person name="Ruckert C."/>
            <person name="Albersmeier A."/>
            <person name="Winkler A."/>
            <person name="Kalinowski J."/>
        </authorList>
    </citation>
    <scope>NUCLEOTIDE SEQUENCE [LARGE SCALE GENOMIC DNA]</scope>
    <source>
        <strain evidence="6 7">S-613</strain>
    </source>
</reference>
<dbReference type="PANTHER" id="PTHR30136:SF39">
    <property type="entry name" value="TRANSCRIPTIONAL REGULATORY PROTEIN"/>
    <property type="match status" value="1"/>
</dbReference>
<keyword evidence="2" id="KW-0238">DNA-binding</keyword>
<keyword evidence="3" id="KW-0804">Transcription</keyword>
<dbReference type="InterPro" id="IPR036388">
    <property type="entry name" value="WH-like_DNA-bd_sf"/>
</dbReference>
<dbReference type="PROSITE" id="PS51078">
    <property type="entry name" value="ICLR_ED"/>
    <property type="match status" value="1"/>
</dbReference>
<feature type="domain" description="HTH iclR-type" evidence="4">
    <location>
        <begin position="15"/>
        <end position="74"/>
    </location>
</feature>
<gene>
    <name evidence="6" type="ORF">CAQU_05650</name>
</gene>
<dbReference type="SUPFAM" id="SSF46785">
    <property type="entry name" value="Winged helix' DNA-binding domain"/>
    <property type="match status" value="1"/>
</dbReference>
<proteinExistence type="predicted"/>
<dbReference type="SUPFAM" id="SSF55781">
    <property type="entry name" value="GAF domain-like"/>
    <property type="match status" value="1"/>
</dbReference>
<dbReference type="SMART" id="SM00346">
    <property type="entry name" value="HTH_ICLR"/>
    <property type="match status" value="1"/>
</dbReference>
<dbReference type="Pfam" id="PF01614">
    <property type="entry name" value="IclR_C"/>
    <property type="match status" value="1"/>
</dbReference>
<dbReference type="EMBL" id="CP009245">
    <property type="protein sequence ID" value="APT84635.1"/>
    <property type="molecule type" value="Genomic_DNA"/>
</dbReference>
<dbReference type="RefSeq" id="WP_075725931.1">
    <property type="nucleotide sequence ID" value="NZ_CP009245.1"/>
</dbReference>
<protein>
    <submittedName>
        <fullName evidence="6">IclR family transcriptional regulator</fullName>
    </submittedName>
</protein>
<evidence type="ECO:0000256" key="3">
    <source>
        <dbReference type="ARBA" id="ARBA00023163"/>
    </source>
</evidence>
<evidence type="ECO:0000256" key="2">
    <source>
        <dbReference type="ARBA" id="ARBA00023125"/>
    </source>
</evidence>
<organism evidence="6 7">
    <name type="scientific">Corynebacterium aquilae DSM 44791</name>
    <dbReference type="NCBI Taxonomy" id="1431546"/>
    <lineage>
        <taxon>Bacteria</taxon>
        <taxon>Bacillati</taxon>
        <taxon>Actinomycetota</taxon>
        <taxon>Actinomycetes</taxon>
        <taxon>Mycobacteriales</taxon>
        <taxon>Corynebacteriaceae</taxon>
        <taxon>Corynebacterium</taxon>
    </lineage>
</organism>
<dbReference type="InterPro" id="IPR005471">
    <property type="entry name" value="Tscrpt_reg_IclR_N"/>
</dbReference>
<keyword evidence="1" id="KW-0805">Transcription regulation</keyword>
<evidence type="ECO:0000259" key="4">
    <source>
        <dbReference type="PROSITE" id="PS51077"/>
    </source>
</evidence>
<dbReference type="GO" id="GO:0045892">
    <property type="term" value="P:negative regulation of DNA-templated transcription"/>
    <property type="evidence" value="ECO:0007669"/>
    <property type="project" value="TreeGrafter"/>
</dbReference>
<evidence type="ECO:0000313" key="6">
    <source>
        <dbReference type="EMBL" id="APT84635.1"/>
    </source>
</evidence>
<feature type="domain" description="IclR-ED" evidence="5">
    <location>
        <begin position="75"/>
        <end position="241"/>
    </location>
</feature>
<evidence type="ECO:0000259" key="5">
    <source>
        <dbReference type="PROSITE" id="PS51078"/>
    </source>
</evidence>
<dbReference type="InterPro" id="IPR050707">
    <property type="entry name" value="HTH_MetabolicPath_Reg"/>
</dbReference>
<dbReference type="PANTHER" id="PTHR30136">
    <property type="entry name" value="HELIX-TURN-HELIX TRANSCRIPTIONAL REGULATOR, ICLR FAMILY"/>
    <property type="match status" value="1"/>
</dbReference>
<sequence length="241" mass="25508">MGKISMTDTHAESGIKVLDRAVAILTAVASRPHSLAELCEATGLPRATAHRLATALETHRMLARTSDGRWSIGSTFTSLCASTPDRIIDAATPIMATLMESTNESVQLYRLTGTSRTCIAAVEPSSGLQNTVPVGSRMPLTHGSAARVFMAYASEQLKAAILPVAAFDENDLAQVRTDGYASTISEREQGLASITMPIFDHGQVVAALSVSGPTERFLPSPEDRFAEALTHAARALSEALA</sequence>
<dbReference type="GO" id="GO:0003700">
    <property type="term" value="F:DNA-binding transcription factor activity"/>
    <property type="evidence" value="ECO:0007669"/>
    <property type="project" value="TreeGrafter"/>
</dbReference>
<dbReference type="InterPro" id="IPR036390">
    <property type="entry name" value="WH_DNA-bd_sf"/>
</dbReference>
<dbReference type="OrthoDB" id="4319317at2"/>
<dbReference type="InterPro" id="IPR029016">
    <property type="entry name" value="GAF-like_dom_sf"/>
</dbReference>
<dbReference type="Gene3D" id="3.30.450.40">
    <property type="match status" value="1"/>
</dbReference>
<dbReference type="STRING" id="1431546.CAQU_05650"/>
<dbReference type="PROSITE" id="PS51077">
    <property type="entry name" value="HTH_ICLR"/>
    <property type="match status" value="1"/>
</dbReference>
<name>A0A1L7CFM8_9CORY</name>
<dbReference type="AlphaFoldDB" id="A0A1L7CFM8"/>